<protein>
    <submittedName>
        <fullName evidence="1">Uncharacterized protein</fullName>
    </submittedName>
</protein>
<comment type="caution">
    <text evidence="1">The sequence shown here is derived from an EMBL/GenBank/DDBJ whole genome shotgun (WGS) entry which is preliminary data.</text>
</comment>
<accession>A0A820MZ02</accession>
<evidence type="ECO:0000313" key="2">
    <source>
        <dbReference type="Proteomes" id="UP000663874"/>
    </source>
</evidence>
<sequence length="44" mass="5351">HSGQTIQDTYITCIYSLQKHYPEIVDKAVMNKLMFDLKKFIWRF</sequence>
<dbReference type="GO" id="GO:0006303">
    <property type="term" value="P:double-strand break repair via nonhomologous end joining"/>
    <property type="evidence" value="ECO:0007669"/>
    <property type="project" value="InterPro"/>
</dbReference>
<evidence type="ECO:0000313" key="1">
    <source>
        <dbReference type="EMBL" id="CAF4380418.1"/>
    </source>
</evidence>
<name>A0A820MZ02_9BILA</name>
<organism evidence="1 2">
    <name type="scientific">Rotaria sordida</name>
    <dbReference type="NCBI Taxonomy" id="392033"/>
    <lineage>
        <taxon>Eukaryota</taxon>
        <taxon>Metazoa</taxon>
        <taxon>Spiralia</taxon>
        <taxon>Gnathifera</taxon>
        <taxon>Rotifera</taxon>
        <taxon>Eurotatoria</taxon>
        <taxon>Bdelloidea</taxon>
        <taxon>Philodinida</taxon>
        <taxon>Philodinidae</taxon>
        <taxon>Rotaria</taxon>
    </lineage>
</organism>
<proteinExistence type="predicted"/>
<feature type="non-terminal residue" evidence="1">
    <location>
        <position position="1"/>
    </location>
</feature>
<reference evidence="1" key="1">
    <citation type="submission" date="2021-02" db="EMBL/GenBank/DDBJ databases">
        <authorList>
            <person name="Nowell W R."/>
        </authorList>
    </citation>
    <scope>NUCLEOTIDE SEQUENCE</scope>
</reference>
<dbReference type="EMBL" id="CAJOBE010058861">
    <property type="protein sequence ID" value="CAF4380418.1"/>
    <property type="molecule type" value="Genomic_DNA"/>
</dbReference>
<gene>
    <name evidence="1" type="ORF">FNK824_LOCUS43288</name>
</gene>
<dbReference type="AlphaFoldDB" id="A0A820MZ02"/>
<dbReference type="Proteomes" id="UP000663874">
    <property type="component" value="Unassembled WGS sequence"/>
</dbReference>